<sequence length="53" mass="6233">MKLGFCGRQIPPNLETRFRVRIQETLTERVANTSNGFCLFRHQLLRSVNVRKT</sequence>
<evidence type="ECO:0000313" key="1">
    <source>
        <dbReference type="EMBL" id="ELP31077.1"/>
    </source>
</evidence>
<dbReference type="AlphaFoldDB" id="L7CBR3"/>
<dbReference type="EMBL" id="AMWG01000133">
    <property type="protein sequence ID" value="ELP31077.1"/>
    <property type="molecule type" value="Genomic_DNA"/>
</dbReference>
<protein>
    <submittedName>
        <fullName evidence="1">Uncharacterized protein</fullName>
    </submittedName>
</protein>
<dbReference type="Proteomes" id="UP000010959">
    <property type="component" value="Unassembled WGS sequence"/>
</dbReference>
<gene>
    <name evidence="1" type="ORF">RBSWK_04985</name>
</gene>
<name>L7CBR3_RHOBT</name>
<organism evidence="1 2">
    <name type="scientific">Rhodopirellula baltica SWK14</name>
    <dbReference type="NCBI Taxonomy" id="993516"/>
    <lineage>
        <taxon>Bacteria</taxon>
        <taxon>Pseudomonadati</taxon>
        <taxon>Planctomycetota</taxon>
        <taxon>Planctomycetia</taxon>
        <taxon>Pirellulales</taxon>
        <taxon>Pirellulaceae</taxon>
        <taxon>Rhodopirellula</taxon>
    </lineage>
</organism>
<accession>L7CBR3</accession>
<proteinExistence type="predicted"/>
<evidence type="ECO:0000313" key="2">
    <source>
        <dbReference type="Proteomes" id="UP000010959"/>
    </source>
</evidence>
<comment type="caution">
    <text evidence="1">The sequence shown here is derived from an EMBL/GenBank/DDBJ whole genome shotgun (WGS) entry which is preliminary data.</text>
</comment>
<reference evidence="1 2" key="1">
    <citation type="journal article" date="2013" name="Mar. Genomics">
        <title>Expression of sulfatases in Rhodopirellula baltica and the diversity of sulfatases in the genus Rhodopirellula.</title>
        <authorList>
            <person name="Wegner C.E."/>
            <person name="Richter-Heitmann T."/>
            <person name="Klindworth A."/>
            <person name="Klockow C."/>
            <person name="Richter M."/>
            <person name="Achstetter T."/>
            <person name="Glockner F.O."/>
            <person name="Harder J."/>
        </authorList>
    </citation>
    <scope>NUCLEOTIDE SEQUENCE [LARGE SCALE GENOMIC DNA]</scope>
    <source>
        <strain evidence="1 2">SWK14</strain>
    </source>
</reference>